<feature type="region of interest" description="Disordered" evidence="1">
    <location>
        <begin position="96"/>
        <end position="123"/>
    </location>
</feature>
<accession>A0A2W4UQZ8</accession>
<dbReference type="AlphaFoldDB" id="A0A2W4UQZ8"/>
<reference evidence="3" key="1">
    <citation type="submission" date="2018-04" db="EMBL/GenBank/DDBJ databases">
        <authorList>
            <person name="Cornet L."/>
        </authorList>
    </citation>
    <scope>NUCLEOTIDE SEQUENCE [LARGE SCALE GENOMIC DNA]</scope>
</reference>
<evidence type="ECO:0000313" key="2">
    <source>
        <dbReference type="EMBL" id="PZO22882.1"/>
    </source>
</evidence>
<dbReference type="EMBL" id="QBMC01000006">
    <property type="protein sequence ID" value="PZO22882.1"/>
    <property type="molecule type" value="Genomic_DNA"/>
</dbReference>
<comment type="caution">
    <text evidence="2">The sequence shown here is derived from an EMBL/GenBank/DDBJ whole genome shotgun (WGS) entry which is preliminary data.</text>
</comment>
<protein>
    <submittedName>
        <fullName evidence="2">Uncharacterized protein</fullName>
    </submittedName>
</protein>
<evidence type="ECO:0000256" key="1">
    <source>
        <dbReference type="SAM" id="MobiDB-lite"/>
    </source>
</evidence>
<organism evidence="2 3">
    <name type="scientific">Leptolyngbya foveolarum</name>
    <dbReference type="NCBI Taxonomy" id="47253"/>
    <lineage>
        <taxon>Bacteria</taxon>
        <taxon>Bacillati</taxon>
        <taxon>Cyanobacteriota</taxon>
        <taxon>Cyanophyceae</taxon>
        <taxon>Leptolyngbyales</taxon>
        <taxon>Leptolyngbyaceae</taxon>
        <taxon>Leptolyngbya group</taxon>
        <taxon>Leptolyngbya</taxon>
    </lineage>
</organism>
<evidence type="ECO:0000313" key="3">
    <source>
        <dbReference type="Proteomes" id="UP000249354"/>
    </source>
</evidence>
<dbReference type="Proteomes" id="UP000249354">
    <property type="component" value="Unassembled WGS sequence"/>
</dbReference>
<sequence length="123" mass="13473">MARRKKESSTLAKAERRLSGMKSISDKLDLGNGLSTVAYEKEIVALRNEIAEYNTLLSKVDAASNRVSSVEKGLANMTSKMLTSVLLKYGKDSSEYEMAGGTRQSERRRRTVSQPSSAEAVPV</sequence>
<gene>
    <name evidence="2" type="ORF">DCF25_01905</name>
</gene>
<proteinExistence type="predicted"/>
<reference evidence="2 3" key="2">
    <citation type="submission" date="2018-06" db="EMBL/GenBank/DDBJ databases">
        <title>Metagenomic assembly of (sub)arctic Cyanobacteria and their associated microbiome from non-axenic cultures.</title>
        <authorList>
            <person name="Baurain D."/>
        </authorList>
    </citation>
    <scope>NUCLEOTIDE SEQUENCE [LARGE SCALE GENOMIC DNA]</scope>
    <source>
        <strain evidence="2">ULC129bin1</strain>
    </source>
</reference>
<name>A0A2W4UQZ8_9CYAN</name>